<gene>
    <name evidence="1" type="ORF">BKA14_000923</name>
</gene>
<dbReference type="Gene3D" id="3.20.10.10">
    <property type="entry name" value="D-amino Acid Aminotransferase, subunit A, domain 2"/>
    <property type="match status" value="1"/>
</dbReference>
<name>A0A7W7G046_9ACTN</name>
<evidence type="ECO:0000313" key="2">
    <source>
        <dbReference type="Proteomes" id="UP000542742"/>
    </source>
</evidence>
<organism evidence="1 2">
    <name type="scientific">Paractinoplanes abujensis</name>
    <dbReference type="NCBI Taxonomy" id="882441"/>
    <lineage>
        <taxon>Bacteria</taxon>
        <taxon>Bacillati</taxon>
        <taxon>Actinomycetota</taxon>
        <taxon>Actinomycetes</taxon>
        <taxon>Micromonosporales</taxon>
        <taxon>Micromonosporaceae</taxon>
        <taxon>Paractinoplanes</taxon>
    </lineage>
</organism>
<evidence type="ECO:0000313" key="1">
    <source>
        <dbReference type="EMBL" id="MBB4690775.1"/>
    </source>
</evidence>
<sequence>MRFLELNGRAPDTADTLRMATLNYGHFTSMQVRAGGVRGLALHFARLADGNEEFFGWRPGLDDEHRLRELILHALDGATDASVRVSYVPGADLVGPPDVVVAVGDPGSDEPQPPIRVRIDPAYRRDWPEHKHAATMAQWRAQRLAVAAGFDDALSVGPDGLVREGTTWNVAFLKGDEVVWPQAPMLKGVTMVLLQIAMTMQGVPWTIRPVPASELPDFTGAVAVNSRTVRQEIASIDDLKYPAGDKLAAIMTETWASVPFDAI</sequence>
<accession>A0A7W7G046</accession>
<dbReference type="InterPro" id="IPR036038">
    <property type="entry name" value="Aminotransferase-like"/>
</dbReference>
<dbReference type="NCBIfam" id="NF006734">
    <property type="entry name" value="PRK09266.1"/>
    <property type="match status" value="1"/>
</dbReference>
<dbReference type="RefSeq" id="WP_184949693.1">
    <property type="nucleotide sequence ID" value="NZ_BOMC01000012.1"/>
</dbReference>
<dbReference type="AlphaFoldDB" id="A0A7W7G046"/>
<dbReference type="InterPro" id="IPR043132">
    <property type="entry name" value="BCAT-like_C"/>
</dbReference>
<dbReference type="Pfam" id="PF01063">
    <property type="entry name" value="Aminotran_4"/>
    <property type="match status" value="1"/>
</dbReference>
<protein>
    <submittedName>
        <fullName evidence="1">Branched-subunit amino acid aminotransferase/4-amino-4-deoxychorismate lyase</fullName>
    </submittedName>
</protein>
<keyword evidence="1" id="KW-0032">Aminotransferase</keyword>
<keyword evidence="2" id="KW-1185">Reference proteome</keyword>
<dbReference type="GO" id="GO:0016829">
    <property type="term" value="F:lyase activity"/>
    <property type="evidence" value="ECO:0007669"/>
    <property type="project" value="UniProtKB-KW"/>
</dbReference>
<dbReference type="GO" id="GO:0008483">
    <property type="term" value="F:transaminase activity"/>
    <property type="evidence" value="ECO:0007669"/>
    <property type="project" value="UniProtKB-KW"/>
</dbReference>
<dbReference type="EMBL" id="JACHMF010000001">
    <property type="protein sequence ID" value="MBB4690775.1"/>
    <property type="molecule type" value="Genomic_DNA"/>
</dbReference>
<dbReference type="SUPFAM" id="SSF56752">
    <property type="entry name" value="D-aminoacid aminotransferase-like PLP-dependent enzymes"/>
    <property type="match status" value="1"/>
</dbReference>
<keyword evidence="1" id="KW-0456">Lyase</keyword>
<dbReference type="InterPro" id="IPR001544">
    <property type="entry name" value="Aminotrans_IV"/>
</dbReference>
<proteinExistence type="predicted"/>
<dbReference type="Proteomes" id="UP000542742">
    <property type="component" value="Unassembled WGS sequence"/>
</dbReference>
<comment type="caution">
    <text evidence="1">The sequence shown here is derived from an EMBL/GenBank/DDBJ whole genome shotgun (WGS) entry which is preliminary data.</text>
</comment>
<reference evidence="1 2" key="1">
    <citation type="submission" date="2020-08" db="EMBL/GenBank/DDBJ databases">
        <title>Sequencing the genomes of 1000 actinobacteria strains.</title>
        <authorList>
            <person name="Klenk H.-P."/>
        </authorList>
    </citation>
    <scope>NUCLEOTIDE SEQUENCE [LARGE SCALE GENOMIC DNA]</scope>
    <source>
        <strain evidence="1 2">DSM 45518</strain>
    </source>
</reference>
<keyword evidence="1" id="KW-0808">Transferase</keyword>